<name>A0AA37WDN9_9PROT</name>
<protein>
    <submittedName>
        <fullName evidence="1">Uncharacterized protein</fullName>
    </submittedName>
</protein>
<gene>
    <name evidence="1" type="ORF">GCM10007872_32790</name>
</gene>
<sequence length="66" mass="7092">MGKQTCLKAVHPLAQDAGYVLKTAERAVRRCGRRGGTGGQAGSRAAGVILFDDKRVADQQPSWKDH</sequence>
<proteinExistence type="predicted"/>
<dbReference type="Proteomes" id="UP001156708">
    <property type="component" value="Unassembled WGS sequence"/>
</dbReference>
<reference evidence="2" key="1">
    <citation type="journal article" date="2019" name="Int. J. Syst. Evol. Microbiol.">
        <title>The Global Catalogue of Microorganisms (GCM) 10K type strain sequencing project: providing services to taxonomists for standard genome sequencing and annotation.</title>
        <authorList>
            <consortium name="The Broad Institute Genomics Platform"/>
            <consortium name="The Broad Institute Genome Sequencing Center for Infectious Disease"/>
            <person name="Wu L."/>
            <person name="Ma J."/>
        </authorList>
    </citation>
    <scope>NUCLEOTIDE SEQUENCE [LARGE SCALE GENOMIC DNA]</scope>
    <source>
        <strain evidence="2">NBRC 12467</strain>
    </source>
</reference>
<comment type="caution">
    <text evidence="1">The sequence shown here is derived from an EMBL/GenBank/DDBJ whole genome shotgun (WGS) entry which is preliminary data.</text>
</comment>
<evidence type="ECO:0000313" key="2">
    <source>
        <dbReference type="Proteomes" id="UP001156708"/>
    </source>
</evidence>
<dbReference type="EMBL" id="BSNZ01000062">
    <property type="protein sequence ID" value="GLQ86364.1"/>
    <property type="molecule type" value="Genomic_DNA"/>
</dbReference>
<accession>A0AA37WDN9</accession>
<evidence type="ECO:0000313" key="1">
    <source>
        <dbReference type="EMBL" id="GLQ86364.1"/>
    </source>
</evidence>
<dbReference type="AlphaFoldDB" id="A0AA37WDN9"/>
<organism evidence="1 2">
    <name type="scientific">Gluconobacter sphaericus NBRC 12467</name>
    <dbReference type="NCBI Taxonomy" id="1307951"/>
    <lineage>
        <taxon>Bacteria</taxon>
        <taxon>Pseudomonadati</taxon>
        <taxon>Pseudomonadota</taxon>
        <taxon>Alphaproteobacteria</taxon>
        <taxon>Acetobacterales</taxon>
        <taxon>Acetobacteraceae</taxon>
        <taxon>Gluconobacter</taxon>
    </lineage>
</organism>
<keyword evidence="2" id="KW-1185">Reference proteome</keyword>